<feature type="transmembrane region" description="Helical" evidence="1">
    <location>
        <begin position="41"/>
        <end position="62"/>
    </location>
</feature>
<feature type="transmembrane region" description="Helical" evidence="1">
    <location>
        <begin position="714"/>
        <end position="735"/>
    </location>
</feature>
<keyword evidence="1" id="KW-1133">Transmembrane helix</keyword>
<protein>
    <submittedName>
        <fullName evidence="2">Uncharacterized protein</fullName>
    </submittedName>
</protein>
<accession>A0A067CRI3</accession>
<feature type="transmembrane region" description="Helical" evidence="1">
    <location>
        <begin position="82"/>
        <end position="101"/>
    </location>
</feature>
<dbReference type="PANTHER" id="PTHR34211:SF3">
    <property type="entry name" value="CALCINEURIN-LIKE METALLO-PHOSPHOESTERASE SUPERFAMILY PROTEIN"/>
    <property type="match status" value="1"/>
</dbReference>
<feature type="transmembrane region" description="Helical" evidence="1">
    <location>
        <begin position="176"/>
        <end position="194"/>
    </location>
</feature>
<feature type="transmembrane region" description="Helical" evidence="1">
    <location>
        <begin position="664"/>
        <end position="682"/>
    </location>
</feature>
<keyword evidence="1" id="KW-0812">Transmembrane</keyword>
<evidence type="ECO:0000313" key="2">
    <source>
        <dbReference type="EMBL" id="KDO31855.1"/>
    </source>
</evidence>
<dbReference type="OrthoDB" id="1883418at2759"/>
<dbReference type="Gene3D" id="3.60.21.10">
    <property type="match status" value="1"/>
</dbReference>
<name>A0A067CRI3_SAPPC</name>
<dbReference type="Proteomes" id="UP000030745">
    <property type="component" value="Unassembled WGS sequence"/>
</dbReference>
<sequence>MVATPDQIAWFLIFVLVFVSFYIFTSPFVENRELLNRWTPYVYVSMGLYTWLLLAAVVHVPLTQLGMLEYDVKQPISLFLPIFFSSIVILGGFQSILYMLMRFGWVKHFSSLSFNRVLSNILRNSAAVSVMCCVLLVHCDAADDESANPKTYNRHVCEQFFGVSGTKIPVPQSYQGGFFIWITGLSLAMVNLVTERLVGFRMLELNWNNSEADEDEDDLDVEHSKLPAEHALPMVPWYSMFVFDTAFELLISLKIFLGRFDMRAMQAAIHPNYQDYMFDHLAERDDLWLDFMGDCGDGFNSSYQVARSLAQPQLDVDVPSNSPLADQAKILTLPRGDCLVIGGDLAYPHPCAETYESRFWRTFEYAMKPPLCYDPAAVSTQKPVLPPGCKTLKDYKGPTCFAIPGNHDWFDGLNTYKRFVCHRDWLGGWHLPQQTSYFCLKLPHGWWLFACDLALENDINDEQFACFEAIAKNHLQDSDRVIIVTHEPNWILDQYEHQRTEEKLQYLMTKVLAGRVVLRLAGDIHNYTRHSLLEAPTIPAPKPTTPRPRKLSINTSMTPDDISAMAPFSPIHKHFPHMEEKRYLEMQLDMEPMLEPAQEHPEGGPVHLIVSGGGGAFLHPTHVPSGENLFANDKHYQRASCYPSEKVSRRYALLNIFGFRRRNWRFDFVGGVGYYMLAVSMFPRCSVGEIYESATWRGVFANFFWELVAMQGEVFTTSYVSLASYLVLFVVHLLFADTPSFPKKAAISLVMSLAHTTAAFSVLIAFEAMFQAATDQGALANEGLYSLYNYFNAHVPNMLQLHAYDYFNVIPLYSTCVKYLLTFFDIPEVVAVHRMKICYEGFDALSRIEASVYYYSVFMYFWVAATPICGVIVGLYLYTALNVFKSHYNEAFSSLRVASYKNFVRMRFTPEGNLEIYALGIDKMPQKWVRDPKWSGAAEARKLNPSPSYEWKYPNYWKPKISKVDNILRFDMEDEQFDAKFSTEDRSRIKLVDHVVYYKNSPSRPGTPARTPTSHDD</sequence>
<keyword evidence="3" id="KW-1185">Reference proteome</keyword>
<gene>
    <name evidence="2" type="ORF">SPRG_03775</name>
</gene>
<dbReference type="SUPFAM" id="SSF56300">
    <property type="entry name" value="Metallo-dependent phosphatases"/>
    <property type="match status" value="1"/>
</dbReference>
<dbReference type="KEGG" id="spar:SPRG_03775"/>
<dbReference type="GeneID" id="24126257"/>
<dbReference type="VEuPathDB" id="FungiDB:SPRG_03775"/>
<feature type="transmembrane region" description="Helical" evidence="1">
    <location>
        <begin position="747"/>
        <end position="766"/>
    </location>
</feature>
<organism evidence="2 3">
    <name type="scientific">Saprolegnia parasitica (strain CBS 223.65)</name>
    <dbReference type="NCBI Taxonomy" id="695850"/>
    <lineage>
        <taxon>Eukaryota</taxon>
        <taxon>Sar</taxon>
        <taxon>Stramenopiles</taxon>
        <taxon>Oomycota</taxon>
        <taxon>Saprolegniomycetes</taxon>
        <taxon>Saprolegniales</taxon>
        <taxon>Saprolegniaceae</taxon>
        <taxon>Saprolegnia</taxon>
    </lineage>
</organism>
<proteinExistence type="predicted"/>
<dbReference type="OMA" id="MWYKEEH"/>
<dbReference type="EMBL" id="KK583197">
    <property type="protein sequence ID" value="KDO31855.1"/>
    <property type="molecule type" value="Genomic_DNA"/>
</dbReference>
<evidence type="ECO:0000313" key="3">
    <source>
        <dbReference type="Proteomes" id="UP000030745"/>
    </source>
</evidence>
<feature type="transmembrane region" description="Helical" evidence="1">
    <location>
        <begin position="237"/>
        <end position="257"/>
    </location>
</feature>
<dbReference type="RefSeq" id="XP_012197733.1">
    <property type="nucleotide sequence ID" value="XM_012342343.1"/>
</dbReference>
<dbReference type="InterPro" id="IPR029052">
    <property type="entry name" value="Metallo-depent_PP-like"/>
</dbReference>
<reference evidence="2 3" key="1">
    <citation type="journal article" date="2013" name="PLoS Genet.">
        <title>Distinctive expansion of potential virulence genes in the genome of the oomycete fish pathogen Saprolegnia parasitica.</title>
        <authorList>
            <person name="Jiang R.H."/>
            <person name="de Bruijn I."/>
            <person name="Haas B.J."/>
            <person name="Belmonte R."/>
            <person name="Lobach L."/>
            <person name="Christie J."/>
            <person name="van den Ackerveken G."/>
            <person name="Bottin A."/>
            <person name="Bulone V."/>
            <person name="Diaz-Moreno S.M."/>
            <person name="Dumas B."/>
            <person name="Fan L."/>
            <person name="Gaulin E."/>
            <person name="Govers F."/>
            <person name="Grenville-Briggs L.J."/>
            <person name="Horner N.R."/>
            <person name="Levin J.Z."/>
            <person name="Mammella M."/>
            <person name="Meijer H.J."/>
            <person name="Morris P."/>
            <person name="Nusbaum C."/>
            <person name="Oome S."/>
            <person name="Phillips A.J."/>
            <person name="van Rooyen D."/>
            <person name="Rzeszutek E."/>
            <person name="Saraiva M."/>
            <person name="Secombes C.J."/>
            <person name="Seidl M.F."/>
            <person name="Snel B."/>
            <person name="Stassen J.H."/>
            <person name="Sykes S."/>
            <person name="Tripathy S."/>
            <person name="van den Berg H."/>
            <person name="Vega-Arreguin J.C."/>
            <person name="Wawra S."/>
            <person name="Young S.K."/>
            <person name="Zeng Q."/>
            <person name="Dieguez-Uribeondo J."/>
            <person name="Russ C."/>
            <person name="Tyler B.M."/>
            <person name="van West P."/>
        </authorList>
    </citation>
    <scope>NUCLEOTIDE SEQUENCE [LARGE SCALE GENOMIC DNA]</scope>
    <source>
        <strain evidence="2 3">CBS 223.65</strain>
    </source>
</reference>
<feature type="transmembrane region" description="Helical" evidence="1">
    <location>
        <begin position="7"/>
        <end position="29"/>
    </location>
</feature>
<dbReference type="AlphaFoldDB" id="A0A067CRI3"/>
<dbReference type="PANTHER" id="PTHR34211">
    <property type="entry name" value="CALCINEURIN-LIKE METALLO-PHOSPHOESTERASE SUPERFAMILY PROTEIN"/>
    <property type="match status" value="1"/>
</dbReference>
<keyword evidence="1" id="KW-0472">Membrane</keyword>
<feature type="transmembrane region" description="Helical" evidence="1">
    <location>
        <begin position="852"/>
        <end position="878"/>
    </location>
</feature>
<evidence type="ECO:0000256" key="1">
    <source>
        <dbReference type="SAM" id="Phobius"/>
    </source>
</evidence>